<organism evidence="1">
    <name type="scientific">Anguilla anguilla</name>
    <name type="common">European freshwater eel</name>
    <name type="synonym">Muraena anguilla</name>
    <dbReference type="NCBI Taxonomy" id="7936"/>
    <lineage>
        <taxon>Eukaryota</taxon>
        <taxon>Metazoa</taxon>
        <taxon>Chordata</taxon>
        <taxon>Craniata</taxon>
        <taxon>Vertebrata</taxon>
        <taxon>Euteleostomi</taxon>
        <taxon>Actinopterygii</taxon>
        <taxon>Neopterygii</taxon>
        <taxon>Teleostei</taxon>
        <taxon>Anguilliformes</taxon>
        <taxon>Anguillidae</taxon>
        <taxon>Anguilla</taxon>
    </lineage>
</organism>
<reference evidence="1" key="2">
    <citation type="journal article" date="2015" name="Fish Shellfish Immunol.">
        <title>Early steps in the European eel (Anguilla anguilla)-Vibrio vulnificus interaction in the gills: Role of the RtxA13 toxin.</title>
        <authorList>
            <person name="Callol A."/>
            <person name="Pajuelo D."/>
            <person name="Ebbesson L."/>
            <person name="Teles M."/>
            <person name="MacKenzie S."/>
            <person name="Amaro C."/>
        </authorList>
    </citation>
    <scope>NUCLEOTIDE SEQUENCE</scope>
</reference>
<dbReference type="AlphaFoldDB" id="A0A0E9S223"/>
<sequence length="26" mass="3011">MTTAFTNLKSFLNYIKSLQLPPIIQQ</sequence>
<evidence type="ECO:0000313" key="1">
    <source>
        <dbReference type="EMBL" id="JAH34583.1"/>
    </source>
</evidence>
<reference evidence="1" key="1">
    <citation type="submission" date="2014-11" db="EMBL/GenBank/DDBJ databases">
        <authorList>
            <person name="Amaro Gonzalez C."/>
        </authorList>
    </citation>
    <scope>NUCLEOTIDE SEQUENCE</scope>
</reference>
<dbReference type="EMBL" id="GBXM01073994">
    <property type="protein sequence ID" value="JAH34583.1"/>
    <property type="molecule type" value="Transcribed_RNA"/>
</dbReference>
<proteinExistence type="predicted"/>
<protein>
    <submittedName>
        <fullName evidence="1">Uncharacterized protein</fullName>
    </submittedName>
</protein>
<name>A0A0E9S223_ANGAN</name>
<accession>A0A0E9S223</accession>